<reference evidence="3 4" key="1">
    <citation type="submission" date="2017-02" db="EMBL/GenBank/DDBJ databases">
        <authorList>
            <person name="Peterson S.W."/>
        </authorList>
    </citation>
    <scope>NUCLEOTIDE SEQUENCE [LARGE SCALE GENOMIC DNA]</scope>
    <source>
        <strain evidence="3 4">M1</strain>
    </source>
</reference>
<evidence type="ECO:0000256" key="1">
    <source>
        <dbReference type="ARBA" id="ARBA00023266"/>
    </source>
</evidence>
<name>A0A1T5LF43_9FIRM</name>
<organism evidence="3 4">
    <name type="scientific">Maledivibacter halophilus</name>
    <dbReference type="NCBI Taxonomy" id="36842"/>
    <lineage>
        <taxon>Bacteria</taxon>
        <taxon>Bacillati</taxon>
        <taxon>Bacillota</taxon>
        <taxon>Clostridia</taxon>
        <taxon>Peptostreptococcales</taxon>
        <taxon>Caminicellaceae</taxon>
        <taxon>Maledivibacter</taxon>
    </lineage>
</organism>
<dbReference type="SUPFAM" id="SSF52540">
    <property type="entry name" value="P-loop containing nucleoside triphosphate hydrolases"/>
    <property type="match status" value="1"/>
</dbReference>
<dbReference type="Pfam" id="PF00581">
    <property type="entry name" value="Rhodanese"/>
    <property type="match status" value="1"/>
</dbReference>
<gene>
    <name evidence="3" type="ORF">SAMN02194393_02800</name>
</gene>
<dbReference type="PROSITE" id="PS50206">
    <property type="entry name" value="RHODANESE_3"/>
    <property type="match status" value="1"/>
</dbReference>
<dbReference type="InterPro" id="IPR058840">
    <property type="entry name" value="AAA_SelU"/>
</dbReference>
<dbReference type="PANTHER" id="PTHR30401">
    <property type="entry name" value="TRNA 2-SELENOURIDINE SYNTHASE"/>
    <property type="match status" value="1"/>
</dbReference>
<proteinExistence type="predicted"/>
<dbReference type="SUPFAM" id="SSF52821">
    <property type="entry name" value="Rhodanese/Cell cycle control phosphatase"/>
    <property type="match status" value="1"/>
</dbReference>
<dbReference type="OrthoDB" id="9808735at2"/>
<dbReference type="STRING" id="36842.SAMN02194393_02800"/>
<dbReference type="AlphaFoldDB" id="A0A1T5LF43"/>
<dbReference type="InterPro" id="IPR036873">
    <property type="entry name" value="Rhodanese-like_dom_sf"/>
</dbReference>
<dbReference type="InterPro" id="IPR027417">
    <property type="entry name" value="P-loop_NTPase"/>
</dbReference>
<sequence>MTQSIISVEKALNLPNTIFIDVRSESEFLEASIPGSINIPILKNEERSVVGKVYRNESVEKAKSLGLRYASYKLEEIYKRIMELERNYDNIVIYCWRGGMRSKSVCNILNTLSLRNVYRISGGYKAYRKFVFDFLDNEIGKFKFIVLHGLTGVGKTIIINKLQEMQIPVMDLEKYAKNSGSVFGDLLFEGSSPSQKEFESLVFNSLYYNSSNLIIVESESKRIGSMNVPEPVMKAMEDGYHILVETSIENRIENIYNDYIKNDSAINDKLIRCIKHLKKSLGTKTVEMLTEKINSGDYRYVIEFLINNYYDPLYKYSIKKLETLDLTIKYDKIDDAVDSVKNFIKKHF</sequence>
<dbReference type="Pfam" id="PF26341">
    <property type="entry name" value="AAA_SelU"/>
    <property type="match status" value="1"/>
</dbReference>
<dbReference type="InterPro" id="IPR001763">
    <property type="entry name" value="Rhodanese-like_dom"/>
</dbReference>
<accession>A0A1T5LF43</accession>
<dbReference type="NCBIfam" id="NF008750">
    <property type="entry name" value="PRK11784.1-2"/>
    <property type="match status" value="1"/>
</dbReference>
<dbReference type="GO" id="GO:0002098">
    <property type="term" value="P:tRNA wobble uridine modification"/>
    <property type="evidence" value="ECO:0007669"/>
    <property type="project" value="InterPro"/>
</dbReference>
<dbReference type="Gene3D" id="3.40.250.10">
    <property type="entry name" value="Rhodanese-like domain"/>
    <property type="match status" value="1"/>
</dbReference>
<feature type="domain" description="Rhodanese" evidence="2">
    <location>
        <begin position="13"/>
        <end position="136"/>
    </location>
</feature>
<dbReference type="PANTHER" id="PTHR30401:SF0">
    <property type="entry name" value="TRNA 2-SELENOURIDINE SYNTHASE"/>
    <property type="match status" value="1"/>
</dbReference>
<dbReference type="NCBIfam" id="TIGR03167">
    <property type="entry name" value="tRNA_sel_U_synt"/>
    <property type="match status" value="1"/>
</dbReference>
<evidence type="ECO:0000313" key="4">
    <source>
        <dbReference type="Proteomes" id="UP000190285"/>
    </source>
</evidence>
<keyword evidence="1" id="KW-0711">Selenium</keyword>
<dbReference type="EMBL" id="FUZT01000006">
    <property type="protein sequence ID" value="SKC74008.1"/>
    <property type="molecule type" value="Genomic_DNA"/>
</dbReference>
<dbReference type="GO" id="GO:0043828">
    <property type="term" value="F:tRNA 2-selenouridine synthase activity"/>
    <property type="evidence" value="ECO:0007669"/>
    <property type="project" value="InterPro"/>
</dbReference>
<keyword evidence="4" id="KW-1185">Reference proteome</keyword>
<dbReference type="Proteomes" id="UP000190285">
    <property type="component" value="Unassembled WGS sequence"/>
</dbReference>
<dbReference type="InterPro" id="IPR017582">
    <property type="entry name" value="SelU"/>
</dbReference>
<evidence type="ECO:0000259" key="2">
    <source>
        <dbReference type="PROSITE" id="PS50206"/>
    </source>
</evidence>
<dbReference type="SMART" id="SM00450">
    <property type="entry name" value="RHOD"/>
    <property type="match status" value="1"/>
</dbReference>
<evidence type="ECO:0000313" key="3">
    <source>
        <dbReference type="EMBL" id="SKC74008.1"/>
    </source>
</evidence>
<protein>
    <submittedName>
        <fullName evidence="3">tRNA 2-selenouridine synthase</fullName>
    </submittedName>
</protein>
<dbReference type="RefSeq" id="WP_079492386.1">
    <property type="nucleotide sequence ID" value="NZ_FUZT01000006.1"/>
</dbReference>